<reference evidence="1 2" key="1">
    <citation type="submission" date="2015-03" db="EMBL/GenBank/DDBJ databases">
        <title>Genome study of Acetobacter sp. SLV-7.</title>
        <authorList>
            <person name="Cho G.Y."/>
            <person name="Jeon C.O."/>
        </authorList>
    </citation>
    <scope>NUCLEOTIDE SEQUENCE [LARGE SCALE GENOMIC DNA]</scope>
    <source>
        <strain evidence="1 2">SLV-7</strain>
    </source>
</reference>
<dbReference type="RefSeq" id="WP_063353421.1">
    <property type="nucleotide sequence ID" value="NZ_CP011120.1"/>
</dbReference>
<gene>
    <name evidence="1" type="ORF">WG31_01670</name>
</gene>
<dbReference type="EMBL" id="CP011120">
    <property type="protein sequence ID" value="ANA12885.1"/>
    <property type="molecule type" value="Genomic_DNA"/>
</dbReference>
<sequence length="79" mass="9133">MGNPDLFGFKKPRAPRRFLAHMIDVGIGDCIPHDRNMAQIAQFKCHKCGWESDWVWMKNVTSVKRGIPCENCNQENKND</sequence>
<protein>
    <recommendedName>
        <fullName evidence="3">Zinc-ribbon domain-containing protein</fullName>
    </recommendedName>
</protein>
<proteinExistence type="predicted"/>
<evidence type="ECO:0000313" key="2">
    <source>
        <dbReference type="Proteomes" id="UP000076595"/>
    </source>
</evidence>
<organism evidence="1 2">
    <name type="scientific">Acetobacter oryzifermentans</name>
    <dbReference type="NCBI Taxonomy" id="1633874"/>
    <lineage>
        <taxon>Bacteria</taxon>
        <taxon>Pseudomonadati</taxon>
        <taxon>Pseudomonadota</taxon>
        <taxon>Alphaproteobacteria</taxon>
        <taxon>Acetobacterales</taxon>
        <taxon>Acetobacteraceae</taxon>
        <taxon>Acetobacter</taxon>
    </lineage>
</organism>
<evidence type="ECO:0000313" key="1">
    <source>
        <dbReference type="EMBL" id="ANA12885.1"/>
    </source>
</evidence>
<name>A0ABM6AGW9_9PROT</name>
<evidence type="ECO:0008006" key="3">
    <source>
        <dbReference type="Google" id="ProtNLM"/>
    </source>
</evidence>
<dbReference type="Proteomes" id="UP000076595">
    <property type="component" value="Chromosome"/>
</dbReference>
<keyword evidence="2" id="KW-1185">Reference proteome</keyword>
<accession>A0ABM6AGW9</accession>